<feature type="region of interest" description="Disordered" evidence="16">
    <location>
        <begin position="397"/>
        <end position="429"/>
    </location>
</feature>
<evidence type="ECO:0000256" key="6">
    <source>
        <dbReference type="ARBA" id="ARBA00022692"/>
    </source>
</evidence>
<feature type="region of interest" description="Disordered" evidence="16">
    <location>
        <begin position="503"/>
        <end position="524"/>
    </location>
</feature>
<dbReference type="Pfam" id="PF00593">
    <property type="entry name" value="TonB_dep_Rec_b-barrel"/>
    <property type="match status" value="1"/>
</dbReference>
<evidence type="ECO:0000256" key="1">
    <source>
        <dbReference type="ARBA" id="ARBA00004571"/>
    </source>
</evidence>
<reference evidence="19" key="1">
    <citation type="submission" date="2021-06" db="EMBL/GenBank/DDBJ databases">
        <title>Updating the genus Pseudomonas: Description of 43 new species and partition of the Pseudomonas putida group.</title>
        <authorList>
            <person name="Girard L."/>
            <person name="Lood C."/>
            <person name="Vandamme P."/>
            <person name="Rokni-Zadeh H."/>
            <person name="van Noort V."/>
            <person name="Hofte M."/>
            <person name="Lavigne R."/>
            <person name="De Mot R."/>
        </authorList>
    </citation>
    <scope>NUCLEOTIDE SEQUENCE</scope>
    <source>
        <strain evidence="19">CMR12a</strain>
    </source>
</reference>
<dbReference type="InterPro" id="IPR010105">
    <property type="entry name" value="TonB_sidphr_rcpt"/>
</dbReference>
<keyword evidence="8" id="KW-0408">Iron</keyword>
<keyword evidence="9" id="KW-0406">Ion transport</keyword>
<dbReference type="CDD" id="cd01347">
    <property type="entry name" value="ligand_gated_channel"/>
    <property type="match status" value="1"/>
</dbReference>
<dbReference type="Pfam" id="PF07715">
    <property type="entry name" value="Plug"/>
    <property type="match status" value="1"/>
</dbReference>
<feature type="domain" description="TonB-dependent receptor-like beta-barrel" evidence="17">
    <location>
        <begin position="245"/>
        <end position="688"/>
    </location>
</feature>
<dbReference type="InterPro" id="IPR000531">
    <property type="entry name" value="Beta-barrel_TonB"/>
</dbReference>
<evidence type="ECO:0000256" key="11">
    <source>
        <dbReference type="ARBA" id="ARBA00023136"/>
    </source>
</evidence>
<dbReference type="PANTHER" id="PTHR32552:SF89">
    <property type="entry name" value="CATECHOLATE SIDEROPHORE RECEPTOR FIU"/>
    <property type="match status" value="1"/>
</dbReference>
<dbReference type="Proteomes" id="UP000693952">
    <property type="component" value="Chromosome"/>
</dbReference>
<dbReference type="Gene3D" id="2.40.170.20">
    <property type="entry name" value="TonB-dependent receptor, beta-barrel domain"/>
    <property type="match status" value="1"/>
</dbReference>
<keyword evidence="12 19" id="KW-0675">Receptor</keyword>
<keyword evidence="10 15" id="KW-0798">TonB box</keyword>
<keyword evidence="20" id="KW-1185">Reference proteome</keyword>
<keyword evidence="11 14" id="KW-0472">Membrane</keyword>
<evidence type="ECO:0000256" key="5">
    <source>
        <dbReference type="ARBA" id="ARBA00022496"/>
    </source>
</evidence>
<evidence type="ECO:0000313" key="19">
    <source>
        <dbReference type="EMBL" id="QXH42169.1"/>
    </source>
</evidence>
<keyword evidence="4 14" id="KW-1134">Transmembrane beta strand</keyword>
<dbReference type="Gene3D" id="2.170.130.10">
    <property type="entry name" value="TonB-dependent receptor, plug domain"/>
    <property type="match status" value="1"/>
</dbReference>
<comment type="similarity">
    <text evidence="2 14 15">Belongs to the TonB-dependent receptor family.</text>
</comment>
<organism evidence="19 20">
    <name type="scientific">Pseudomonas sessilinigenes</name>
    <dbReference type="NCBI Taxonomy" id="658629"/>
    <lineage>
        <taxon>Bacteria</taxon>
        <taxon>Pseudomonadati</taxon>
        <taxon>Pseudomonadota</taxon>
        <taxon>Gammaproteobacteria</taxon>
        <taxon>Pseudomonadales</taxon>
        <taxon>Pseudomonadaceae</taxon>
        <taxon>Pseudomonas</taxon>
    </lineage>
</organism>
<keyword evidence="5" id="KW-0410">Iron transport</keyword>
<evidence type="ECO:0000256" key="13">
    <source>
        <dbReference type="ARBA" id="ARBA00023237"/>
    </source>
</evidence>
<dbReference type="InterPro" id="IPR036942">
    <property type="entry name" value="Beta-barrel_TonB_sf"/>
</dbReference>
<evidence type="ECO:0000313" key="20">
    <source>
        <dbReference type="Proteomes" id="UP000693952"/>
    </source>
</evidence>
<dbReference type="InterPro" id="IPR037066">
    <property type="entry name" value="Plug_dom_sf"/>
</dbReference>
<feature type="compositionally biased region" description="Gly residues" evidence="16">
    <location>
        <begin position="507"/>
        <end position="516"/>
    </location>
</feature>
<evidence type="ECO:0000256" key="16">
    <source>
        <dbReference type="SAM" id="MobiDB-lite"/>
    </source>
</evidence>
<dbReference type="PANTHER" id="PTHR32552">
    <property type="entry name" value="FERRICHROME IRON RECEPTOR-RELATED"/>
    <property type="match status" value="1"/>
</dbReference>
<protein>
    <submittedName>
        <fullName evidence="19">TonB-dependent siderophore receptor</fullName>
    </submittedName>
</protein>
<keyword evidence="3 14" id="KW-0813">Transport</keyword>
<evidence type="ECO:0000259" key="17">
    <source>
        <dbReference type="Pfam" id="PF00593"/>
    </source>
</evidence>
<comment type="subcellular location">
    <subcellularLocation>
        <location evidence="1 14">Cell outer membrane</location>
        <topology evidence="1 14">Multi-pass membrane protein</topology>
    </subcellularLocation>
</comment>
<dbReference type="RefSeq" id="WP_124345974.1">
    <property type="nucleotide sequence ID" value="NZ_CP027706.1"/>
</dbReference>
<proteinExistence type="inferred from homology"/>
<feature type="domain" description="TonB-dependent receptor plug" evidence="18">
    <location>
        <begin position="72"/>
        <end position="170"/>
    </location>
</feature>
<keyword evidence="6 14" id="KW-0812">Transmembrane</keyword>
<dbReference type="SUPFAM" id="SSF56935">
    <property type="entry name" value="Porins"/>
    <property type="match status" value="1"/>
</dbReference>
<dbReference type="EMBL" id="CP077074">
    <property type="protein sequence ID" value="QXH42169.1"/>
    <property type="molecule type" value="Genomic_DNA"/>
</dbReference>
<evidence type="ECO:0000256" key="3">
    <source>
        <dbReference type="ARBA" id="ARBA00022448"/>
    </source>
</evidence>
<dbReference type="InterPro" id="IPR012910">
    <property type="entry name" value="Plug_dom"/>
</dbReference>
<evidence type="ECO:0000256" key="7">
    <source>
        <dbReference type="ARBA" id="ARBA00022729"/>
    </source>
</evidence>
<evidence type="ECO:0000259" key="18">
    <source>
        <dbReference type="Pfam" id="PF07715"/>
    </source>
</evidence>
<dbReference type="InterPro" id="IPR039426">
    <property type="entry name" value="TonB-dep_rcpt-like"/>
</dbReference>
<name>A0ABX8MSA1_9PSED</name>
<evidence type="ECO:0000256" key="10">
    <source>
        <dbReference type="ARBA" id="ARBA00023077"/>
    </source>
</evidence>
<dbReference type="NCBIfam" id="TIGR01783">
    <property type="entry name" value="TonB-siderophor"/>
    <property type="match status" value="1"/>
</dbReference>
<dbReference type="PROSITE" id="PS52016">
    <property type="entry name" value="TONB_DEPENDENT_REC_3"/>
    <property type="match status" value="1"/>
</dbReference>
<evidence type="ECO:0000256" key="15">
    <source>
        <dbReference type="RuleBase" id="RU003357"/>
    </source>
</evidence>
<evidence type="ECO:0000256" key="4">
    <source>
        <dbReference type="ARBA" id="ARBA00022452"/>
    </source>
</evidence>
<accession>A0ABX8MSA1</accession>
<keyword evidence="13 14" id="KW-0998">Cell outer membrane</keyword>
<evidence type="ECO:0000256" key="12">
    <source>
        <dbReference type="ARBA" id="ARBA00023170"/>
    </source>
</evidence>
<keyword evidence="7" id="KW-0732">Signal</keyword>
<sequence>MSSTTRPHSWKLWPTSLGLLALSEASLGATSEHPEAPSGSAAVTLGTTQVKGQHQPGYKREASDSVKFTAPLRETPKSVTIITESLMQERAVSTLADALRTTPGITFGAGEGGTPLGDRPFIRGFEASTDIMIDGIRDVGRMTHEAFNVEQIEVVKGPGSAYSGRGSTGGSINLISKAPKQESFASGSLTLGTDQLRRSTLDVNQYLPEQNMALRLNAMKHEADTPGRDDVEVTRWGLAPSVSFGLNTDTRGTLSYYHMQSDDIPDQGHPVSAITGKPAKVDRDNFYGFAKRDFRKTSSDIATLQLEHDVNEHLTLRNTTRQGRSMQDYIMSRPTFGSIDNELAGVVMRGPARGRNVVNTSLINQTDIFGTFDTGPIGHSYSAGLEFSRERIDVKNRYAPRGSDPGSLHAPNPRDAHAPVARGNGSHDVTRHNNRALYVMDTLALHEQWDLNLGTRFDNYHVRDAAQSNRSNIWTYQAGLVFKPLPYASLYLSYGTSFNPSGETAGQSGGADGAAGGRLSNLDPEKSRSIELGTKWDLLDERLALTAAVFKTEKSNARTYDPLSNEVTLDGNVEVKGFEVGATGHLTDQWEVMAGYTYLDAKTVKYASGKNTNFDGNRAKFIAPNSGSVWTTYSFAERWKAGAGANYVDKRYTDDANTRSLDSYWRYDAMLAYRVNKNLDLQLNLLNLTDETYYDASHVGMFAIVAPGRSAELAANVRF</sequence>
<evidence type="ECO:0000256" key="9">
    <source>
        <dbReference type="ARBA" id="ARBA00023065"/>
    </source>
</evidence>
<evidence type="ECO:0000256" key="8">
    <source>
        <dbReference type="ARBA" id="ARBA00023004"/>
    </source>
</evidence>
<evidence type="ECO:0000256" key="14">
    <source>
        <dbReference type="PROSITE-ProRule" id="PRU01360"/>
    </source>
</evidence>
<evidence type="ECO:0000256" key="2">
    <source>
        <dbReference type="ARBA" id="ARBA00009810"/>
    </source>
</evidence>
<gene>
    <name evidence="19" type="ORF">KSS89_08105</name>
</gene>